<evidence type="ECO:0000256" key="2">
    <source>
        <dbReference type="ARBA" id="ARBA00022692"/>
    </source>
</evidence>
<dbReference type="GO" id="GO:0005637">
    <property type="term" value="C:nuclear inner membrane"/>
    <property type="evidence" value="ECO:0007669"/>
    <property type="project" value="UniProtKB-SubCell"/>
</dbReference>
<proteinExistence type="predicted"/>
<feature type="transmembrane region" description="Helical" evidence="5">
    <location>
        <begin position="87"/>
        <end position="110"/>
    </location>
</feature>
<organism evidence="7 8">
    <name type="scientific">Nothocercus julius</name>
    <dbReference type="NCBI Taxonomy" id="2585813"/>
    <lineage>
        <taxon>Eukaryota</taxon>
        <taxon>Metazoa</taxon>
        <taxon>Chordata</taxon>
        <taxon>Craniata</taxon>
        <taxon>Vertebrata</taxon>
        <taxon>Euteleostomi</taxon>
        <taxon>Archelosauria</taxon>
        <taxon>Archosauria</taxon>
        <taxon>Dinosauria</taxon>
        <taxon>Saurischia</taxon>
        <taxon>Theropoda</taxon>
        <taxon>Coelurosauria</taxon>
        <taxon>Aves</taxon>
        <taxon>Palaeognathae</taxon>
        <taxon>Tinamiformes</taxon>
        <taxon>Tinamidae</taxon>
        <taxon>Nothocercus</taxon>
    </lineage>
</organism>
<dbReference type="Pfam" id="PF07738">
    <property type="entry name" value="Sad1_UNC"/>
    <property type="match status" value="1"/>
</dbReference>
<protein>
    <submittedName>
        <fullName evidence="7">SUN3 protein</fullName>
    </submittedName>
</protein>
<keyword evidence="2 5" id="KW-0812">Transmembrane</keyword>
<sequence length="149" mass="16841">TIDWQRTSQTYTGKRICRALRFFCAAIPPDSILQTDLAPGKCWAFPGSQGQVVIRLPAQIWPIAVTAQHISKMLFPDNDLSSSPKDISISVSLCGAFVVGVCFAFPFFLLQNEPHKYFNYIKINILSNWGNKEYTCLYHFKLHGKKAQP</sequence>
<dbReference type="PANTHER" id="PTHR12911:SF24">
    <property type="entry name" value="SUN DOMAIN-CONTAINING PROTEIN 3"/>
    <property type="match status" value="1"/>
</dbReference>
<keyword evidence="4 5" id="KW-0472">Membrane</keyword>
<evidence type="ECO:0000313" key="7">
    <source>
        <dbReference type="EMBL" id="NXA50038.1"/>
    </source>
</evidence>
<feature type="domain" description="SUN" evidence="6">
    <location>
        <begin position="1"/>
        <end position="147"/>
    </location>
</feature>
<dbReference type="EMBL" id="VZSV01000074">
    <property type="protein sequence ID" value="NXA50038.1"/>
    <property type="molecule type" value="Genomic_DNA"/>
</dbReference>
<dbReference type="PROSITE" id="PS51469">
    <property type="entry name" value="SUN"/>
    <property type="match status" value="1"/>
</dbReference>
<dbReference type="InterPro" id="IPR045119">
    <property type="entry name" value="SUN1-5"/>
</dbReference>
<comment type="subcellular location">
    <subcellularLocation>
        <location evidence="1">Nucleus inner membrane</location>
    </subcellularLocation>
</comment>
<dbReference type="GO" id="GO:0034993">
    <property type="term" value="C:meiotic nuclear membrane microtubule tethering complex"/>
    <property type="evidence" value="ECO:0007669"/>
    <property type="project" value="TreeGrafter"/>
</dbReference>
<evidence type="ECO:0000256" key="4">
    <source>
        <dbReference type="ARBA" id="ARBA00023136"/>
    </source>
</evidence>
<evidence type="ECO:0000256" key="3">
    <source>
        <dbReference type="ARBA" id="ARBA00022989"/>
    </source>
</evidence>
<feature type="non-terminal residue" evidence="7">
    <location>
        <position position="1"/>
    </location>
</feature>
<keyword evidence="3 5" id="KW-1133">Transmembrane helix</keyword>
<name>A0A7K7WA07_9AVES</name>
<evidence type="ECO:0000313" key="8">
    <source>
        <dbReference type="Proteomes" id="UP000531559"/>
    </source>
</evidence>
<dbReference type="InterPro" id="IPR012919">
    <property type="entry name" value="SUN_dom"/>
</dbReference>
<comment type="caution">
    <text evidence="7">The sequence shown here is derived from an EMBL/GenBank/DDBJ whole genome shotgun (WGS) entry which is preliminary data.</text>
</comment>
<evidence type="ECO:0000256" key="1">
    <source>
        <dbReference type="ARBA" id="ARBA00004540"/>
    </source>
</evidence>
<evidence type="ECO:0000256" key="5">
    <source>
        <dbReference type="SAM" id="Phobius"/>
    </source>
</evidence>
<reference evidence="7 8" key="1">
    <citation type="submission" date="2019-09" db="EMBL/GenBank/DDBJ databases">
        <title>Bird 10,000 Genomes (B10K) Project - Family phase.</title>
        <authorList>
            <person name="Zhang G."/>
        </authorList>
    </citation>
    <scope>NUCLEOTIDE SEQUENCE [LARGE SCALE GENOMIC DNA]</scope>
    <source>
        <strain evidence="7">B10K-MSB-01</strain>
    </source>
</reference>
<dbReference type="PANTHER" id="PTHR12911">
    <property type="entry name" value="SAD1/UNC-84-LIKE PROTEIN-RELATED"/>
    <property type="match status" value="1"/>
</dbReference>
<feature type="non-terminal residue" evidence="7">
    <location>
        <position position="149"/>
    </location>
</feature>
<dbReference type="Proteomes" id="UP000531559">
    <property type="component" value="Unassembled WGS sequence"/>
</dbReference>
<gene>
    <name evidence="7" type="primary">Sun3_0</name>
    <name evidence="7" type="ORF">NOTJUL_R09332</name>
</gene>
<dbReference type="OrthoDB" id="342281at2759"/>
<dbReference type="Gene3D" id="2.60.120.260">
    <property type="entry name" value="Galactose-binding domain-like"/>
    <property type="match status" value="1"/>
</dbReference>
<evidence type="ECO:0000259" key="6">
    <source>
        <dbReference type="PROSITE" id="PS51469"/>
    </source>
</evidence>
<accession>A0A7K7WA07</accession>
<dbReference type="AlphaFoldDB" id="A0A7K7WA07"/>
<dbReference type="GO" id="GO:0043495">
    <property type="term" value="F:protein-membrane adaptor activity"/>
    <property type="evidence" value="ECO:0007669"/>
    <property type="project" value="TreeGrafter"/>
</dbReference>
<keyword evidence="8" id="KW-1185">Reference proteome</keyword>